<dbReference type="PATRIC" id="fig|400772.4.peg.2542"/>
<sequence>MDDMTDLDALVPPHEPAEDTLAFAGKAALSLVPVVGPLAAETLAHALETRQAERQHEFNVAIAQALTDAISRLDEAATIEDIVGSDEFIAAVTRAQRAAAETASHHKRQRLAAAVANGGSWAPFSASEREQFTRLVDEFDELHVWLLHYFADPTGWLQSRDLYAQHANLMMGGIDGPLGTALGVPQNVWRGPVGQAASDLDRTGLASIPLTTMMTPQGVFAPRTSEKGRRFLAFINEPDSLSANPPASL</sequence>
<dbReference type="Proteomes" id="UP000033451">
    <property type="component" value="Unassembled WGS sequence"/>
</dbReference>
<dbReference type="AlphaFoldDB" id="A0A0F0LRI6"/>
<accession>A0A0F0LRI6</accession>
<protein>
    <submittedName>
        <fullName evidence="1">Uncharacterized protein</fullName>
    </submittedName>
</protein>
<reference evidence="1 2" key="1">
    <citation type="submission" date="2015-02" db="EMBL/GenBank/DDBJ databases">
        <title>Draft genome sequences of ten Microbacterium spp. with emphasis on heavy metal contaminated environments.</title>
        <authorList>
            <person name="Corretto E."/>
        </authorList>
    </citation>
    <scope>NUCLEOTIDE SEQUENCE [LARGE SCALE GENOMIC DNA]</scope>
    <source>
        <strain evidence="1 2">DSM 18659</strain>
    </source>
</reference>
<name>A0A0F0LRI6_9MICO</name>
<gene>
    <name evidence="1" type="ORF">RR49_02531</name>
</gene>
<evidence type="ECO:0000313" key="2">
    <source>
        <dbReference type="Proteomes" id="UP000033451"/>
    </source>
</evidence>
<organism evidence="1 2">
    <name type="scientific">Microbacterium ginsengisoli</name>
    <dbReference type="NCBI Taxonomy" id="400772"/>
    <lineage>
        <taxon>Bacteria</taxon>
        <taxon>Bacillati</taxon>
        <taxon>Actinomycetota</taxon>
        <taxon>Actinomycetes</taxon>
        <taxon>Micrococcales</taxon>
        <taxon>Microbacteriaceae</taxon>
        <taxon>Microbacterium</taxon>
    </lineage>
</organism>
<dbReference type="STRING" id="400772.RR49_02531"/>
<evidence type="ECO:0000313" key="1">
    <source>
        <dbReference type="EMBL" id="KJL35309.1"/>
    </source>
</evidence>
<proteinExistence type="predicted"/>
<comment type="caution">
    <text evidence="1">The sequence shown here is derived from an EMBL/GenBank/DDBJ whole genome shotgun (WGS) entry which is preliminary data.</text>
</comment>
<keyword evidence="2" id="KW-1185">Reference proteome</keyword>
<dbReference type="EMBL" id="JYIY01000079">
    <property type="protein sequence ID" value="KJL35309.1"/>
    <property type="molecule type" value="Genomic_DNA"/>
</dbReference>